<dbReference type="Gene3D" id="2.115.10.20">
    <property type="entry name" value="Glycosyl hydrolase domain, family 43"/>
    <property type="match status" value="1"/>
</dbReference>
<comment type="caution">
    <text evidence="3">The sequence shown here is derived from an EMBL/GenBank/DDBJ whole genome shotgun (WGS) entry which is preliminary data.</text>
</comment>
<dbReference type="InterPro" id="IPR007184">
    <property type="entry name" value="Mannoside_phosphorylase"/>
</dbReference>
<dbReference type="HAMAP" id="MF_00928">
    <property type="entry name" value="Man_Glc_phosphorylase"/>
    <property type="match status" value="1"/>
</dbReference>
<proteinExistence type="inferred from homology"/>
<dbReference type="GO" id="GO:0016757">
    <property type="term" value="F:glycosyltransferase activity"/>
    <property type="evidence" value="ECO:0007669"/>
    <property type="project" value="UniProtKB-KW"/>
</dbReference>
<dbReference type="InterPro" id="IPR023296">
    <property type="entry name" value="Glyco_hydro_beta-prop_sf"/>
</dbReference>
<protein>
    <submittedName>
        <fullName evidence="3">4-O-beta-D-mannosyl-D-glucose phosphorylase</fullName>
        <ecNumber evidence="3">2.4.1.281</ecNumber>
    </submittedName>
</protein>
<keyword evidence="2 3" id="KW-0808">Transferase</keyword>
<sequence length="391" mass="43653">MTFQDKVARLMHEHEVLVTAKNEPVAGGNGVYTRYKNPILTGAHTPVFWRYDLNEQSNPYLMERIGMNAAFNSGAMKWNGKYILVVRVEGADRKSFFAVAESPNGIDNFRFRDYPITMPDTEDPATNIYDMRLTAHEDGWIYGIFCAERHDPKAAAGDLSSATATAAIARTKDLVDWERLPDLKTKSQQRNVVLHPEFVNGKYALYTRPQDGFIDAGSGGGIGWALVDDMTCAEVKEEKIIDLRYYHTIKEVKNGEGPHPIKTPQGWLHLAHGVRGCAAGLRYVLYMYMTSLEDPTRLIATPGGFFMAPEGEERIGDVSNVLFTNGWIKDEDGTVYIYYASSDTRMHVATSTVDKLVDYCMNTPADGLTTAASVETLKDLIARNLKTLGRE</sequence>
<dbReference type="PIRSF" id="PIRSF016202">
    <property type="entry name" value="PH1107"/>
    <property type="match status" value="1"/>
</dbReference>
<gene>
    <name evidence="3" type="ORF">SDC9_30081</name>
</gene>
<dbReference type="Pfam" id="PF04041">
    <property type="entry name" value="Glyco_hydro_130"/>
    <property type="match status" value="1"/>
</dbReference>
<dbReference type="InterPro" id="IPR028583">
    <property type="entry name" value="Man_Glc_phosphorylase"/>
</dbReference>
<reference evidence="3" key="1">
    <citation type="submission" date="2019-08" db="EMBL/GenBank/DDBJ databases">
        <authorList>
            <person name="Kucharzyk K."/>
            <person name="Murdoch R.W."/>
            <person name="Higgins S."/>
            <person name="Loffler F."/>
        </authorList>
    </citation>
    <scope>NUCLEOTIDE SEQUENCE</scope>
</reference>
<evidence type="ECO:0000256" key="1">
    <source>
        <dbReference type="ARBA" id="ARBA00022676"/>
    </source>
</evidence>
<dbReference type="EC" id="2.4.1.281" evidence="3"/>
<name>A0A644UYS1_9ZZZZ</name>
<accession>A0A644UYS1</accession>
<dbReference type="PANTHER" id="PTHR34106">
    <property type="entry name" value="GLYCOSIDASE"/>
    <property type="match status" value="1"/>
</dbReference>
<dbReference type="AlphaFoldDB" id="A0A644UYS1"/>
<evidence type="ECO:0000256" key="2">
    <source>
        <dbReference type="ARBA" id="ARBA00022679"/>
    </source>
</evidence>
<dbReference type="PANTHER" id="PTHR34106:SF1">
    <property type="entry name" value="1,4-BETA-MANNOSYL-N-ACETYLGLUCOSAMINE PHOSPHORYLASE"/>
    <property type="match status" value="1"/>
</dbReference>
<dbReference type="SUPFAM" id="SSF75005">
    <property type="entry name" value="Arabinanase/levansucrase/invertase"/>
    <property type="match status" value="1"/>
</dbReference>
<evidence type="ECO:0000313" key="3">
    <source>
        <dbReference type="EMBL" id="MPL84117.1"/>
    </source>
</evidence>
<organism evidence="3">
    <name type="scientific">bioreactor metagenome</name>
    <dbReference type="NCBI Taxonomy" id="1076179"/>
    <lineage>
        <taxon>unclassified sequences</taxon>
        <taxon>metagenomes</taxon>
        <taxon>ecological metagenomes</taxon>
    </lineage>
</organism>
<keyword evidence="1 3" id="KW-0328">Glycosyltransferase</keyword>
<dbReference type="EMBL" id="VSSQ01000185">
    <property type="protein sequence ID" value="MPL84117.1"/>
    <property type="molecule type" value="Genomic_DNA"/>
</dbReference>